<evidence type="ECO:0000313" key="2">
    <source>
        <dbReference type="Proteomes" id="UP000711996"/>
    </source>
</evidence>
<comment type="caution">
    <text evidence="1">The sequence shown here is derived from an EMBL/GenBank/DDBJ whole genome shotgun (WGS) entry which is preliminary data.</text>
</comment>
<sequence>MGSMEGWLVDAVGLAKPGWNTSDDISQPFGCTMHLLESFFFFNTPPQLRST</sequence>
<accession>A0A9P5EPE6</accession>
<keyword evidence="2" id="KW-1185">Reference proteome</keyword>
<reference evidence="1" key="1">
    <citation type="submission" date="2019-06" db="EMBL/GenBank/DDBJ databases">
        <authorList>
            <person name="Gan P."/>
            <person name="Shirasu K."/>
        </authorList>
    </citation>
    <scope>NUCLEOTIDE SEQUENCE [LARGE SCALE GENOMIC DNA]</scope>
    <source>
        <strain evidence="1">CAD2</strain>
    </source>
</reference>
<dbReference type="OrthoDB" id="10583822at2759"/>
<organism evidence="1 2">
    <name type="scientific">Colletotrichum siamense</name>
    <name type="common">Anthracnose fungus</name>
    <dbReference type="NCBI Taxonomy" id="690259"/>
    <lineage>
        <taxon>Eukaryota</taxon>
        <taxon>Fungi</taxon>
        <taxon>Dikarya</taxon>
        <taxon>Ascomycota</taxon>
        <taxon>Pezizomycotina</taxon>
        <taxon>Sordariomycetes</taxon>
        <taxon>Hypocreomycetidae</taxon>
        <taxon>Glomerellales</taxon>
        <taxon>Glomerellaceae</taxon>
        <taxon>Colletotrichum</taxon>
        <taxon>Colletotrichum gloeosporioides species complex</taxon>
    </lineage>
</organism>
<gene>
    <name evidence="1" type="ORF">CGCSCA2_v008581</name>
</gene>
<protein>
    <submittedName>
        <fullName evidence="1">Uncharacterized protein</fullName>
    </submittedName>
</protein>
<evidence type="ECO:0000313" key="1">
    <source>
        <dbReference type="EMBL" id="KAF4856555.1"/>
    </source>
</evidence>
<proteinExistence type="predicted"/>
<dbReference type="AlphaFoldDB" id="A0A9P5EPE6"/>
<dbReference type="EMBL" id="QPMT01000027">
    <property type="protein sequence ID" value="KAF4856555.1"/>
    <property type="molecule type" value="Genomic_DNA"/>
</dbReference>
<name>A0A9P5EPE6_COLSI</name>
<dbReference type="Proteomes" id="UP000711996">
    <property type="component" value="Unassembled WGS sequence"/>
</dbReference>